<reference evidence="4" key="1">
    <citation type="submission" date="2024-02" db="UniProtKB">
        <authorList>
            <consortium name="WormBaseParasite"/>
        </authorList>
    </citation>
    <scope>IDENTIFICATION</scope>
</reference>
<feature type="transmembrane region" description="Helical" evidence="2">
    <location>
        <begin position="49"/>
        <end position="73"/>
    </location>
</feature>
<dbReference type="Proteomes" id="UP000887575">
    <property type="component" value="Unassembled WGS sequence"/>
</dbReference>
<feature type="transmembrane region" description="Helical" evidence="2">
    <location>
        <begin position="100"/>
        <end position="130"/>
    </location>
</feature>
<keyword evidence="2" id="KW-0812">Transmembrane</keyword>
<keyword evidence="2" id="KW-0472">Membrane</keyword>
<evidence type="ECO:0000313" key="4">
    <source>
        <dbReference type="WBParaSite" id="MBELARI_LOCUS16061"/>
    </source>
</evidence>
<evidence type="ECO:0000256" key="2">
    <source>
        <dbReference type="SAM" id="Phobius"/>
    </source>
</evidence>
<dbReference type="WBParaSite" id="MBELARI_LOCUS16061">
    <property type="protein sequence ID" value="MBELARI_LOCUS16061"/>
    <property type="gene ID" value="MBELARI_LOCUS16061"/>
</dbReference>
<accession>A0AAF3J4Q5</accession>
<keyword evidence="2" id="KW-1133">Transmembrane helix</keyword>
<evidence type="ECO:0000313" key="3">
    <source>
        <dbReference type="Proteomes" id="UP000887575"/>
    </source>
</evidence>
<name>A0AAF3J4Q5_9BILA</name>
<proteinExistence type="predicted"/>
<organism evidence="3 4">
    <name type="scientific">Mesorhabditis belari</name>
    <dbReference type="NCBI Taxonomy" id="2138241"/>
    <lineage>
        <taxon>Eukaryota</taxon>
        <taxon>Metazoa</taxon>
        <taxon>Ecdysozoa</taxon>
        <taxon>Nematoda</taxon>
        <taxon>Chromadorea</taxon>
        <taxon>Rhabditida</taxon>
        <taxon>Rhabditina</taxon>
        <taxon>Rhabditomorpha</taxon>
        <taxon>Rhabditoidea</taxon>
        <taxon>Rhabditidae</taxon>
        <taxon>Mesorhabditinae</taxon>
        <taxon>Mesorhabditis</taxon>
    </lineage>
</organism>
<dbReference type="AlphaFoldDB" id="A0AAF3J4Q5"/>
<evidence type="ECO:0000256" key="1">
    <source>
        <dbReference type="SAM" id="MobiDB-lite"/>
    </source>
</evidence>
<feature type="region of interest" description="Disordered" evidence="1">
    <location>
        <begin position="1"/>
        <end position="28"/>
    </location>
</feature>
<sequence length="193" mass="21961">METTVQQAVPQDEPRLEAADVDNPLDQQEDNELDEVGDAFPKKPKKHPIVVVIIMIFAFLSQLSVVVYCAHLGKQHEHVFSWDREHSVTYISITEYLDAIVFSLMFTVSPLLCFFGTCVTPVYIVAPYLFAPLYVEKLQRTICVLFRATTYMILPALNSLRFVTPWPSSSRISSLISPFGRCSNRRFAYCSSE</sequence>
<protein>
    <submittedName>
        <fullName evidence="4">Transmembrane protein</fullName>
    </submittedName>
</protein>
<keyword evidence="3" id="KW-1185">Reference proteome</keyword>